<feature type="transmembrane region" description="Helical" evidence="1">
    <location>
        <begin position="94"/>
        <end position="114"/>
    </location>
</feature>
<sequence>MASFFTYFISSAFLGKIFQHYFATYFYFSIDIFLIFLVFNSLNFIFNVGLLSSIFYGLLMDYFTGLPLGFFVFGYTLILYFIVKIKLLMPKNMLSITIFFILSKITIWFLAVLFCDFVDLKSFNYSIFNLDLVVNIMFINFLYPIQNYFTKNFYSFKEDY</sequence>
<keyword evidence="1" id="KW-0812">Transmembrane</keyword>
<evidence type="ECO:0000313" key="2">
    <source>
        <dbReference type="EMBL" id="AJA90501.1"/>
    </source>
</evidence>
<proteinExistence type="predicted"/>
<accession>A0A0A7UW50</accession>
<evidence type="ECO:0000256" key="1">
    <source>
        <dbReference type="SAM" id="Phobius"/>
    </source>
</evidence>
<reference evidence="2 3" key="1">
    <citation type="journal article" date="2015" name="Genome Announc.">
        <title>Genome Sequence of Borrelia chilensis VA1, a South American Member of the Lyme Borreliosis Group.</title>
        <authorList>
            <person name="Huang W."/>
            <person name="Ojaimi C."/>
            <person name="Fallon J.T."/>
            <person name="Travisany D."/>
            <person name="Maass A."/>
            <person name="Ivanova L."/>
            <person name="Tomova A."/>
            <person name="Gonzalez-Acuna D."/>
            <person name="Godfrey H.P."/>
            <person name="Cabello F.C."/>
        </authorList>
    </citation>
    <scope>NUCLEOTIDE SEQUENCE [LARGE SCALE GENOMIC DNA]</scope>
    <source>
        <strain evidence="2 3">VA1</strain>
    </source>
</reference>
<dbReference type="AlphaFoldDB" id="A0A0A7UW50"/>
<name>A0A0A7UW50_9SPIR</name>
<gene>
    <name evidence="2" type="ORF">OY14_03590</name>
</gene>
<keyword evidence="1" id="KW-1133">Transmembrane helix</keyword>
<dbReference type="KEGG" id="bchi:OY14_03590"/>
<dbReference type="HOGENOM" id="CLU_1648871_0_0_12"/>
<dbReference type="Proteomes" id="UP000030940">
    <property type="component" value="Chromosome"/>
</dbReference>
<feature type="transmembrane region" description="Helical" evidence="1">
    <location>
        <begin position="62"/>
        <end position="82"/>
    </location>
</feature>
<protein>
    <submittedName>
        <fullName evidence="2">Membrane protein</fullName>
    </submittedName>
</protein>
<keyword evidence="3" id="KW-1185">Reference proteome</keyword>
<feature type="transmembrane region" description="Helical" evidence="1">
    <location>
        <begin position="126"/>
        <end position="145"/>
    </location>
</feature>
<keyword evidence="1" id="KW-0472">Membrane</keyword>
<dbReference type="EMBL" id="CP009910">
    <property type="protein sequence ID" value="AJA90501.1"/>
    <property type="molecule type" value="Genomic_DNA"/>
</dbReference>
<organism evidence="2 3">
    <name type="scientific">Borreliella chilensis</name>
    <dbReference type="NCBI Taxonomy" id="1245910"/>
    <lineage>
        <taxon>Bacteria</taxon>
        <taxon>Pseudomonadati</taxon>
        <taxon>Spirochaetota</taxon>
        <taxon>Spirochaetia</taxon>
        <taxon>Spirochaetales</taxon>
        <taxon>Borreliaceae</taxon>
        <taxon>Borreliella</taxon>
    </lineage>
</organism>
<dbReference type="STRING" id="1245910.OY14_03590"/>
<evidence type="ECO:0000313" key="3">
    <source>
        <dbReference type="Proteomes" id="UP000030940"/>
    </source>
</evidence>